<evidence type="ECO:0000313" key="2">
    <source>
        <dbReference type="EMBL" id="KOC71147.1"/>
    </source>
</evidence>
<keyword evidence="3" id="KW-1185">Reference proteome</keyword>
<protein>
    <recommendedName>
        <fullName evidence="4">Ig-like domain-containing protein</fullName>
    </recommendedName>
</protein>
<proteinExistence type="predicted"/>
<dbReference type="CDD" id="cd00096">
    <property type="entry name" value="Ig"/>
    <property type="match status" value="1"/>
</dbReference>
<dbReference type="Proteomes" id="UP000053825">
    <property type="component" value="Unassembled WGS sequence"/>
</dbReference>
<evidence type="ECO:0000313" key="3">
    <source>
        <dbReference type="Proteomes" id="UP000053825"/>
    </source>
</evidence>
<dbReference type="InterPro" id="IPR013783">
    <property type="entry name" value="Ig-like_fold"/>
</dbReference>
<gene>
    <name evidence="2" type="ORF">WH47_01790</name>
</gene>
<dbReference type="EMBL" id="KQ414579">
    <property type="protein sequence ID" value="KOC71147.1"/>
    <property type="molecule type" value="Genomic_DNA"/>
</dbReference>
<dbReference type="STRING" id="597456.A0A0L7RJL2"/>
<dbReference type="AlphaFoldDB" id="A0A0L7RJL2"/>
<dbReference type="Gene3D" id="2.60.40.10">
    <property type="entry name" value="Immunoglobulins"/>
    <property type="match status" value="1"/>
</dbReference>
<feature type="compositionally biased region" description="Basic and acidic residues" evidence="1">
    <location>
        <begin position="135"/>
        <end position="157"/>
    </location>
</feature>
<evidence type="ECO:0000256" key="1">
    <source>
        <dbReference type="SAM" id="MobiDB-lite"/>
    </source>
</evidence>
<accession>A0A0L7RJL2</accession>
<evidence type="ECO:0008006" key="4">
    <source>
        <dbReference type="Google" id="ProtNLM"/>
    </source>
</evidence>
<reference evidence="2 3" key="1">
    <citation type="submission" date="2015-07" db="EMBL/GenBank/DDBJ databases">
        <title>The genome of Habropoda laboriosa.</title>
        <authorList>
            <person name="Pan H."/>
            <person name="Kapheim K."/>
        </authorList>
    </citation>
    <scope>NUCLEOTIDE SEQUENCE [LARGE SCALE GENOMIC DNA]</scope>
    <source>
        <strain evidence="2">0110345459</strain>
    </source>
</reference>
<name>A0A0L7RJL2_9HYME</name>
<organism evidence="2 3">
    <name type="scientific">Habropoda laboriosa</name>
    <dbReference type="NCBI Taxonomy" id="597456"/>
    <lineage>
        <taxon>Eukaryota</taxon>
        <taxon>Metazoa</taxon>
        <taxon>Ecdysozoa</taxon>
        <taxon>Arthropoda</taxon>
        <taxon>Hexapoda</taxon>
        <taxon>Insecta</taxon>
        <taxon>Pterygota</taxon>
        <taxon>Neoptera</taxon>
        <taxon>Endopterygota</taxon>
        <taxon>Hymenoptera</taxon>
        <taxon>Apocrita</taxon>
        <taxon>Aculeata</taxon>
        <taxon>Apoidea</taxon>
        <taxon>Anthophila</taxon>
        <taxon>Apidae</taxon>
        <taxon>Habropoda</taxon>
    </lineage>
</organism>
<sequence>MEEGANSTLSIARVGPGDSGNYTCHLTTMPDQPATVHVHVLNGENKYSFLALLENSFHSLERNTVGEATLRPPNQPAIVARKQSNTLVQSVTPLSQNFQPTTTLLNSSLAALNRNPVKRSRCLSVRTGVSGESLAELHHGSAEDRETGVEIDKDRSGESGGNGKSANLDATCALLRLLEDQGKS</sequence>
<feature type="region of interest" description="Disordered" evidence="1">
    <location>
        <begin position="134"/>
        <end position="166"/>
    </location>
</feature>